<proteinExistence type="predicted"/>
<name>A0A7J9SJZ9_9EURY</name>
<dbReference type="RefSeq" id="WP_185192828.1">
    <property type="nucleotide sequence ID" value="NZ_JACKXD010000003.1"/>
</dbReference>
<comment type="caution">
    <text evidence="1">The sequence shown here is derived from an EMBL/GenBank/DDBJ whole genome shotgun (WGS) entry which is preliminary data.</text>
</comment>
<accession>A0A7J9SJZ9</accession>
<dbReference type="InterPro" id="IPR007362">
    <property type="entry name" value="DUF429"/>
</dbReference>
<keyword evidence="2" id="KW-1185">Reference proteome</keyword>
<dbReference type="Pfam" id="PF04250">
    <property type="entry name" value="DUF429"/>
    <property type="match status" value="1"/>
</dbReference>
<dbReference type="AlphaFoldDB" id="A0A7J9SJZ9"/>
<evidence type="ECO:0000313" key="1">
    <source>
        <dbReference type="EMBL" id="MBB6646449.1"/>
    </source>
</evidence>
<dbReference type="Proteomes" id="UP000546257">
    <property type="component" value="Unassembled WGS sequence"/>
</dbReference>
<evidence type="ECO:0000313" key="2">
    <source>
        <dbReference type="Proteomes" id="UP000546257"/>
    </source>
</evidence>
<reference evidence="1 2" key="1">
    <citation type="submission" date="2020-08" db="EMBL/GenBank/DDBJ databases">
        <authorList>
            <person name="Seo M.-J."/>
        </authorList>
    </citation>
    <scope>NUCLEOTIDE SEQUENCE [LARGE SCALE GENOMIC DNA]</scope>
    <source>
        <strain evidence="1 2">MBLA0160</strain>
    </source>
</reference>
<gene>
    <name evidence="1" type="ORF">H5V44_09140</name>
</gene>
<protein>
    <submittedName>
        <fullName evidence="1">DUF429 domain-containing protein</fullName>
    </submittedName>
</protein>
<organism evidence="1 2">
    <name type="scientific">Halobellus ruber</name>
    <dbReference type="NCBI Taxonomy" id="2761102"/>
    <lineage>
        <taxon>Archaea</taxon>
        <taxon>Methanobacteriati</taxon>
        <taxon>Methanobacteriota</taxon>
        <taxon>Stenosarchaea group</taxon>
        <taxon>Halobacteria</taxon>
        <taxon>Halobacteriales</taxon>
        <taxon>Haloferacaceae</taxon>
        <taxon>Halobellus</taxon>
    </lineage>
</organism>
<sequence>MAKYVGLEWASTGWFGVVLDDDGGWDTGVYPSVWSAWKYHSDADRILIDAPIGLPADERRTCDVAARRALGRRGSSVFYTPVREAVYRETLEEAKAVNEAAADFSIQNQAWSVVPRTREVDEFLDMFPSARDRLVETHPAVCFYALNGRRPLDASKRTRDGVHRRIELIAEEYPDAGARCRAAIERYTTPSYAPSVGSAADVVDAVAAAVTARRGPDGWTTLPETPPADDRGLPMRIVHPADTAQTRLTNLSPPE</sequence>
<dbReference type="EMBL" id="JACKXD010000003">
    <property type="protein sequence ID" value="MBB6646449.1"/>
    <property type="molecule type" value="Genomic_DNA"/>
</dbReference>